<evidence type="ECO:0000313" key="1">
    <source>
        <dbReference type="EMBL" id="CAG8586887.1"/>
    </source>
</evidence>
<keyword evidence="2" id="KW-1185">Reference proteome</keyword>
<name>A0A9N9C2W2_9GLOM</name>
<evidence type="ECO:0000313" key="2">
    <source>
        <dbReference type="Proteomes" id="UP000789570"/>
    </source>
</evidence>
<dbReference type="Proteomes" id="UP000789570">
    <property type="component" value="Unassembled WGS sequence"/>
</dbReference>
<dbReference type="AlphaFoldDB" id="A0A9N9C2W2"/>
<proteinExistence type="predicted"/>
<comment type="caution">
    <text evidence="1">The sequence shown here is derived from an EMBL/GenBank/DDBJ whole genome shotgun (WGS) entry which is preliminary data.</text>
</comment>
<protein>
    <submittedName>
        <fullName evidence="1">13110_t:CDS:1</fullName>
    </submittedName>
</protein>
<organism evidence="1 2">
    <name type="scientific">Funneliformis caledonium</name>
    <dbReference type="NCBI Taxonomy" id="1117310"/>
    <lineage>
        <taxon>Eukaryota</taxon>
        <taxon>Fungi</taxon>
        <taxon>Fungi incertae sedis</taxon>
        <taxon>Mucoromycota</taxon>
        <taxon>Glomeromycotina</taxon>
        <taxon>Glomeromycetes</taxon>
        <taxon>Glomerales</taxon>
        <taxon>Glomeraceae</taxon>
        <taxon>Funneliformis</taxon>
    </lineage>
</organism>
<sequence length="110" mass="12514">MKDHERQQNCETDDKLRILDNFVIKCQVHKNITDILENMKFKAVLELNISGILYADKFYNSTDDNPKVDEGGSNKDDVETSIAKEIAQMKQPHKSCRFASIQTGANCGTY</sequence>
<reference evidence="1" key="1">
    <citation type="submission" date="2021-06" db="EMBL/GenBank/DDBJ databases">
        <authorList>
            <person name="Kallberg Y."/>
            <person name="Tangrot J."/>
            <person name="Rosling A."/>
        </authorList>
    </citation>
    <scope>NUCLEOTIDE SEQUENCE</scope>
    <source>
        <strain evidence="1">UK204</strain>
    </source>
</reference>
<gene>
    <name evidence="1" type="ORF">FCALED_LOCUS7884</name>
</gene>
<dbReference type="OrthoDB" id="367221at2759"/>
<accession>A0A9N9C2W2</accession>
<dbReference type="EMBL" id="CAJVPQ010002187">
    <property type="protein sequence ID" value="CAG8586887.1"/>
    <property type="molecule type" value="Genomic_DNA"/>
</dbReference>